<keyword evidence="1" id="KW-0812">Transmembrane</keyword>
<feature type="transmembrane region" description="Helical" evidence="1">
    <location>
        <begin position="168"/>
        <end position="187"/>
    </location>
</feature>
<feature type="transmembrane region" description="Helical" evidence="1">
    <location>
        <begin position="128"/>
        <end position="148"/>
    </location>
</feature>
<dbReference type="OrthoDB" id="2514702at2"/>
<dbReference type="EMBL" id="CP031222">
    <property type="protein sequence ID" value="AXI01722.1"/>
    <property type="molecule type" value="Genomic_DNA"/>
</dbReference>
<dbReference type="PANTHER" id="PTHR34220:SF7">
    <property type="entry name" value="SENSOR HISTIDINE KINASE YPDA"/>
    <property type="match status" value="1"/>
</dbReference>
<evidence type="ECO:0000259" key="2">
    <source>
        <dbReference type="Pfam" id="PF06580"/>
    </source>
</evidence>
<proteinExistence type="predicted"/>
<dbReference type="GO" id="GO:0016020">
    <property type="term" value="C:membrane"/>
    <property type="evidence" value="ECO:0007669"/>
    <property type="project" value="InterPro"/>
</dbReference>
<dbReference type="InterPro" id="IPR010559">
    <property type="entry name" value="Sig_transdc_His_kin_internal"/>
</dbReference>
<feature type="transmembrane region" description="Helical" evidence="1">
    <location>
        <begin position="95"/>
        <end position="116"/>
    </location>
</feature>
<dbReference type="Gene3D" id="3.30.565.10">
    <property type="entry name" value="Histidine kinase-like ATPase, C-terminal domain"/>
    <property type="match status" value="1"/>
</dbReference>
<feature type="transmembrane region" description="Helical" evidence="1">
    <location>
        <begin position="64"/>
        <end position="83"/>
    </location>
</feature>
<evidence type="ECO:0000313" key="3">
    <source>
        <dbReference type="EMBL" id="AXI01722.1"/>
    </source>
</evidence>
<dbReference type="GO" id="GO:0000155">
    <property type="term" value="F:phosphorelay sensor kinase activity"/>
    <property type="evidence" value="ECO:0007669"/>
    <property type="project" value="InterPro"/>
</dbReference>
<evidence type="ECO:0000313" key="4">
    <source>
        <dbReference type="Proteomes" id="UP000253940"/>
    </source>
</evidence>
<dbReference type="AlphaFoldDB" id="A0A345P363"/>
<dbReference type="Pfam" id="PF06580">
    <property type="entry name" value="His_kinase"/>
    <property type="match status" value="1"/>
</dbReference>
<keyword evidence="4" id="KW-1185">Reference proteome</keyword>
<accession>A0A345P363</accession>
<dbReference type="InterPro" id="IPR050640">
    <property type="entry name" value="Bact_2-comp_sensor_kinase"/>
</dbReference>
<gene>
    <name evidence="3" type="ORF">HYN46_01740</name>
</gene>
<feature type="domain" description="Signal transduction histidine kinase internal region" evidence="2">
    <location>
        <begin position="202"/>
        <end position="279"/>
    </location>
</feature>
<dbReference type="KEGG" id="mbah:HYN46_01740"/>
<reference evidence="3 4" key="1">
    <citation type="submission" date="2018-07" db="EMBL/GenBank/DDBJ databases">
        <title>Genome sequencing of Moraxellaceae gen. HYN0046.</title>
        <authorList>
            <person name="Kim M."/>
            <person name="Yi H."/>
        </authorList>
    </citation>
    <scope>NUCLEOTIDE SEQUENCE [LARGE SCALE GENOMIC DNA]</scope>
    <source>
        <strain evidence="3 4">HYN0046</strain>
    </source>
</reference>
<dbReference type="Proteomes" id="UP000253940">
    <property type="component" value="Chromosome"/>
</dbReference>
<sequence length="396" mass="45244">MCQKLWCYLKQENCQVWSSSVRKHKINASIANSPKKQTNKPVVPNASVEIDHAFFIPRFSEGRALVRLIVLASLLALFFALSTSSSFEMLTWERLFVFTFFMNWVAVSFAIVAEFLRQRLMRWSRIRAVFVCYTIIAVIVVVYTILVNTIEVLTHLKPWDSLALQEQVIHHLVLAMIISGVVLHYLYMREQLLIRERAELFARLDTLQARIHPHFLFNSMNTLLSLIETDSHQAGAVVEDLSALFRASLQSSGEVTLADEVMLCRRYLAIESLRLGERLQVEWHIPDESILKVLKIPSLTLQPLLENAVVHGVEVSANKSLITVLIEWAADEIKIVVTNPIHMGNANHSGRSGNQMALSNIHERLQAQYGTTARLTTHRAREFFTAYLCYPFTRNV</sequence>
<keyword evidence="1" id="KW-0472">Membrane</keyword>
<organism evidence="3 4">
    <name type="scientific">Aquirhabdus parva</name>
    <dbReference type="NCBI Taxonomy" id="2283318"/>
    <lineage>
        <taxon>Bacteria</taxon>
        <taxon>Pseudomonadati</taxon>
        <taxon>Pseudomonadota</taxon>
        <taxon>Gammaproteobacteria</taxon>
        <taxon>Moraxellales</taxon>
        <taxon>Moraxellaceae</taxon>
        <taxon>Aquirhabdus</taxon>
    </lineage>
</organism>
<protein>
    <recommendedName>
        <fullName evidence="2">Signal transduction histidine kinase internal region domain-containing protein</fullName>
    </recommendedName>
</protein>
<dbReference type="InterPro" id="IPR036890">
    <property type="entry name" value="HATPase_C_sf"/>
</dbReference>
<name>A0A345P363_9GAMM</name>
<evidence type="ECO:0000256" key="1">
    <source>
        <dbReference type="SAM" id="Phobius"/>
    </source>
</evidence>
<keyword evidence="1" id="KW-1133">Transmembrane helix</keyword>
<dbReference type="PANTHER" id="PTHR34220">
    <property type="entry name" value="SENSOR HISTIDINE KINASE YPDA"/>
    <property type="match status" value="1"/>
</dbReference>